<evidence type="ECO:0000313" key="1">
    <source>
        <dbReference type="EMBL" id="MPM13943.1"/>
    </source>
</evidence>
<gene>
    <name evidence="1" type="ORF">SDC9_60303</name>
</gene>
<organism evidence="1">
    <name type="scientific">bioreactor metagenome</name>
    <dbReference type="NCBI Taxonomy" id="1076179"/>
    <lineage>
        <taxon>unclassified sequences</taxon>
        <taxon>metagenomes</taxon>
        <taxon>ecological metagenomes</taxon>
    </lineage>
</organism>
<protein>
    <submittedName>
        <fullName evidence="1">Uncharacterized protein</fullName>
    </submittedName>
</protein>
<name>A0A644XIA8_9ZZZZ</name>
<sequence length="238" mass="26341">MISLVSNNFGGGSVTLKDYQSSGLCVLNGKITVNPFKPAYIAATRLELDLPVGFAMIRSAISTAILYSNDYRYHYGTVLQCWIENGKLCIEKLTAWDTSTSYIIYINSAFVTRGYRGEFTKATTKAVTITSDPNLFRFQNYCYIEKDAFVYFVGTFNAFPEYDTHGEGPFTLSLSGFALDVNVEIPLIVDGYDIGYNQIGSKLTSGTFINGNLSFSYPYGASDMGGYSSFFNFFAVRG</sequence>
<proteinExistence type="predicted"/>
<comment type="caution">
    <text evidence="1">The sequence shown here is derived from an EMBL/GenBank/DDBJ whole genome shotgun (WGS) entry which is preliminary data.</text>
</comment>
<dbReference type="EMBL" id="VSSQ01002198">
    <property type="protein sequence ID" value="MPM13943.1"/>
    <property type="molecule type" value="Genomic_DNA"/>
</dbReference>
<dbReference type="AlphaFoldDB" id="A0A644XIA8"/>
<accession>A0A644XIA8</accession>
<reference evidence="1" key="1">
    <citation type="submission" date="2019-08" db="EMBL/GenBank/DDBJ databases">
        <authorList>
            <person name="Kucharzyk K."/>
            <person name="Murdoch R.W."/>
            <person name="Higgins S."/>
            <person name="Loffler F."/>
        </authorList>
    </citation>
    <scope>NUCLEOTIDE SEQUENCE</scope>
</reference>